<keyword evidence="8 15" id="KW-0472">Membrane</keyword>
<evidence type="ECO:0000256" key="5">
    <source>
        <dbReference type="ARBA" id="ARBA00022692"/>
    </source>
</evidence>
<dbReference type="PRINTS" id="PR01507">
    <property type="entry name" value="MCH1RECEPTOR"/>
</dbReference>
<proteinExistence type="inferred from homology"/>
<dbReference type="SUPFAM" id="SSF81321">
    <property type="entry name" value="Family A G protein-coupled receptor-like"/>
    <property type="match status" value="1"/>
</dbReference>
<evidence type="ECO:0000256" key="4">
    <source>
        <dbReference type="ARBA" id="ARBA00022475"/>
    </source>
</evidence>
<feature type="transmembrane region" description="Helical" evidence="15">
    <location>
        <begin position="269"/>
        <end position="290"/>
    </location>
</feature>
<evidence type="ECO:0000256" key="10">
    <source>
        <dbReference type="ARBA" id="ARBA00023180"/>
    </source>
</evidence>
<dbReference type="InterPro" id="IPR000276">
    <property type="entry name" value="GPCR_Rhodpsn"/>
</dbReference>
<evidence type="ECO:0000256" key="2">
    <source>
        <dbReference type="ARBA" id="ARBA00011509"/>
    </source>
</evidence>
<evidence type="ECO:0000256" key="7">
    <source>
        <dbReference type="ARBA" id="ARBA00023040"/>
    </source>
</evidence>
<dbReference type="AlphaFoldDB" id="A0A8C5MD95"/>
<dbReference type="OrthoDB" id="6076970at2759"/>
<dbReference type="InterPro" id="IPR017452">
    <property type="entry name" value="GPCR_Rhodpsn_7TM"/>
</dbReference>
<evidence type="ECO:0000259" key="16">
    <source>
        <dbReference type="PROSITE" id="PS50262"/>
    </source>
</evidence>
<evidence type="ECO:0000256" key="6">
    <source>
        <dbReference type="ARBA" id="ARBA00022989"/>
    </source>
</evidence>
<dbReference type="InterPro" id="IPR008361">
    <property type="entry name" value="MCH_rcpt"/>
</dbReference>
<comment type="subcellular location">
    <subcellularLocation>
        <location evidence="1">Cell membrane</location>
        <topology evidence="1">Multi-pass membrane protein</topology>
    </subcellularLocation>
</comment>
<dbReference type="PANTHER" id="PTHR24229:SF108">
    <property type="entry name" value="MELANIN CONCENTRATING HORMONE RECEPTOR 2B"/>
    <property type="match status" value="1"/>
</dbReference>
<sequence length="375" mass="40995">MTPSLPWVPTNNPPVSGSVSPRGLGWGVLYGMICGCGVLCNGLVLAVLLSCRHTLVSDLYVVNLALADLLSLLGMPLLIHQLLHDGGWVFGDLLCRAVTALDLNNQITGVGIITALCIDRYVAVVHSATIGQRRSVRCTWIVTCCVWLCSLLLSTPVLLYSGVRWGEGVALCVLDLPGTPPSLYWYTLLHTILTFLLPLSIIVVLYSLTLHHLSRVMRRVQRAPSQRSRRVTRMALAIVAAFFLCWAPFHAVQLFNLVSSGPPSTSAFYLNQAAICLGYAHSCISPLLVICCTEGFRERLPHAWCCRFLFRRWAGFWPVSALPLQGPNSAINSPPEGGVYATQQRRRTITLEAAACSVTDNTRLSLGVRDESSVL</sequence>
<protein>
    <recommendedName>
        <fullName evidence="3">Melanin-concentrating hormone receptor 1</fullName>
    </recommendedName>
    <alternativeName>
        <fullName evidence="13">G-protein coupled receptor 24</fullName>
    </alternativeName>
    <alternativeName>
        <fullName evidence="12">MCH-1R</fullName>
    </alternativeName>
</protein>
<evidence type="ECO:0000256" key="13">
    <source>
        <dbReference type="ARBA" id="ARBA00033115"/>
    </source>
</evidence>
<dbReference type="GO" id="GO:0042923">
    <property type="term" value="F:neuropeptide binding"/>
    <property type="evidence" value="ECO:0007669"/>
    <property type="project" value="TreeGrafter"/>
</dbReference>
<dbReference type="Gene3D" id="1.20.1070.10">
    <property type="entry name" value="Rhodopsin 7-helix transmembrane proteins"/>
    <property type="match status" value="1"/>
</dbReference>
<dbReference type="InterPro" id="IPR004047">
    <property type="entry name" value="MCHR1"/>
</dbReference>
<dbReference type="GO" id="GO:0007218">
    <property type="term" value="P:neuropeptide signaling pathway"/>
    <property type="evidence" value="ECO:0007669"/>
    <property type="project" value="InterPro"/>
</dbReference>
<keyword evidence="11 14" id="KW-0807">Transducer</keyword>
<dbReference type="PROSITE" id="PS50262">
    <property type="entry name" value="G_PROTEIN_RECEP_F1_2"/>
    <property type="match status" value="1"/>
</dbReference>
<keyword evidence="5 14" id="KW-0812">Transmembrane</keyword>
<feature type="transmembrane region" description="Helical" evidence="15">
    <location>
        <begin position="138"/>
        <end position="163"/>
    </location>
</feature>
<reference evidence="17" key="1">
    <citation type="submission" date="2025-08" db="UniProtKB">
        <authorList>
            <consortium name="Ensembl"/>
        </authorList>
    </citation>
    <scope>IDENTIFICATION</scope>
</reference>
<reference evidence="17" key="2">
    <citation type="submission" date="2025-09" db="UniProtKB">
        <authorList>
            <consortium name="Ensembl"/>
        </authorList>
    </citation>
    <scope>IDENTIFICATION</scope>
</reference>
<keyword evidence="7 14" id="KW-0297">G-protein coupled receptor</keyword>
<dbReference type="GO" id="GO:0043005">
    <property type="term" value="C:neuron projection"/>
    <property type="evidence" value="ECO:0007669"/>
    <property type="project" value="TreeGrafter"/>
</dbReference>
<name>A0A8C5MD95_9ANUR</name>
<keyword evidence="4" id="KW-1003">Cell membrane</keyword>
<comment type="similarity">
    <text evidence="14">Belongs to the G-protein coupled receptor 1 family.</text>
</comment>
<dbReference type="Proteomes" id="UP000694569">
    <property type="component" value="Unplaced"/>
</dbReference>
<evidence type="ECO:0000256" key="14">
    <source>
        <dbReference type="RuleBase" id="RU000688"/>
    </source>
</evidence>
<dbReference type="PRINTS" id="PR00237">
    <property type="entry name" value="GPCRRHODOPSN"/>
</dbReference>
<comment type="subunit">
    <text evidence="2">Interacts with NCDN.</text>
</comment>
<feature type="transmembrane region" description="Helical" evidence="15">
    <location>
        <begin position="183"/>
        <end position="210"/>
    </location>
</feature>
<feature type="transmembrane region" description="Helical" evidence="15">
    <location>
        <begin position="28"/>
        <end position="49"/>
    </location>
</feature>
<dbReference type="Pfam" id="PF00001">
    <property type="entry name" value="7tm_1"/>
    <property type="match status" value="1"/>
</dbReference>
<organism evidence="17 18">
    <name type="scientific">Leptobrachium leishanense</name>
    <name type="common">Leishan spiny toad</name>
    <dbReference type="NCBI Taxonomy" id="445787"/>
    <lineage>
        <taxon>Eukaryota</taxon>
        <taxon>Metazoa</taxon>
        <taxon>Chordata</taxon>
        <taxon>Craniata</taxon>
        <taxon>Vertebrata</taxon>
        <taxon>Euteleostomi</taxon>
        <taxon>Amphibia</taxon>
        <taxon>Batrachia</taxon>
        <taxon>Anura</taxon>
        <taxon>Pelobatoidea</taxon>
        <taxon>Megophryidae</taxon>
        <taxon>Leptobrachium</taxon>
    </lineage>
</organism>
<dbReference type="PROSITE" id="PS00237">
    <property type="entry name" value="G_PROTEIN_RECEP_F1_1"/>
    <property type="match status" value="1"/>
</dbReference>
<keyword evidence="9 14" id="KW-0675">Receptor</keyword>
<evidence type="ECO:0000256" key="8">
    <source>
        <dbReference type="ARBA" id="ARBA00023136"/>
    </source>
</evidence>
<feature type="transmembrane region" description="Helical" evidence="15">
    <location>
        <begin position="61"/>
        <end position="83"/>
    </location>
</feature>
<keyword evidence="6 15" id="KW-1133">Transmembrane helix</keyword>
<dbReference type="GeneTree" id="ENSGT00940000166166"/>
<keyword evidence="18" id="KW-1185">Reference proteome</keyword>
<evidence type="ECO:0000256" key="15">
    <source>
        <dbReference type="SAM" id="Phobius"/>
    </source>
</evidence>
<evidence type="ECO:0000313" key="17">
    <source>
        <dbReference type="Ensembl" id="ENSLLEP00000011357.1"/>
    </source>
</evidence>
<dbReference type="GO" id="GO:0030273">
    <property type="term" value="F:melanin-concentrating hormone receptor activity"/>
    <property type="evidence" value="ECO:0007669"/>
    <property type="project" value="InterPro"/>
</dbReference>
<keyword evidence="10" id="KW-0325">Glycoprotein</keyword>
<accession>A0A8C5MD95</accession>
<evidence type="ECO:0000256" key="3">
    <source>
        <dbReference type="ARBA" id="ARBA00022022"/>
    </source>
</evidence>
<dbReference type="GO" id="GO:0005886">
    <property type="term" value="C:plasma membrane"/>
    <property type="evidence" value="ECO:0007669"/>
    <property type="project" value="UniProtKB-SubCell"/>
</dbReference>
<dbReference type="PANTHER" id="PTHR24229">
    <property type="entry name" value="NEUROPEPTIDES RECEPTOR"/>
    <property type="match status" value="1"/>
</dbReference>
<evidence type="ECO:0000256" key="12">
    <source>
        <dbReference type="ARBA" id="ARBA00032830"/>
    </source>
</evidence>
<evidence type="ECO:0000256" key="9">
    <source>
        <dbReference type="ARBA" id="ARBA00023170"/>
    </source>
</evidence>
<evidence type="ECO:0000256" key="1">
    <source>
        <dbReference type="ARBA" id="ARBA00004651"/>
    </source>
</evidence>
<evidence type="ECO:0000256" key="11">
    <source>
        <dbReference type="ARBA" id="ARBA00023224"/>
    </source>
</evidence>
<feature type="transmembrane region" description="Helical" evidence="15">
    <location>
        <begin position="231"/>
        <end position="249"/>
    </location>
</feature>
<evidence type="ECO:0000313" key="18">
    <source>
        <dbReference type="Proteomes" id="UP000694569"/>
    </source>
</evidence>
<feature type="domain" description="G-protein coupled receptors family 1 profile" evidence="16">
    <location>
        <begin position="40"/>
        <end position="289"/>
    </location>
</feature>
<feature type="transmembrane region" description="Helical" evidence="15">
    <location>
        <begin position="103"/>
        <end position="126"/>
    </location>
</feature>
<dbReference type="PRINTS" id="PR01783">
    <property type="entry name" value="MCHRECEPTOR"/>
</dbReference>
<dbReference type="Ensembl" id="ENSLLET00000011813.1">
    <property type="protein sequence ID" value="ENSLLEP00000011357.1"/>
    <property type="gene ID" value="ENSLLEG00000007253.1"/>
</dbReference>